<dbReference type="Proteomes" id="UP000289856">
    <property type="component" value="Chromosome"/>
</dbReference>
<organism evidence="3 4">
    <name type="scientific">Cohnella abietis</name>
    <dbReference type="NCBI Taxonomy" id="2507935"/>
    <lineage>
        <taxon>Bacteria</taxon>
        <taxon>Bacillati</taxon>
        <taxon>Bacillota</taxon>
        <taxon>Bacilli</taxon>
        <taxon>Bacillales</taxon>
        <taxon>Paenibacillaceae</taxon>
        <taxon>Cohnella</taxon>
    </lineage>
</organism>
<keyword evidence="1" id="KW-1133">Transmembrane helix</keyword>
<evidence type="ECO:0000313" key="4">
    <source>
        <dbReference type="Proteomes" id="UP000289856"/>
    </source>
</evidence>
<dbReference type="PANTHER" id="PTHR12277:SF81">
    <property type="entry name" value="PROTEIN ABHD13"/>
    <property type="match status" value="1"/>
</dbReference>
<reference evidence="3 4" key="1">
    <citation type="submission" date="2019-01" db="EMBL/GenBank/DDBJ databases">
        <title>Complete genome sequence of Cohnella hallensis HS21 isolated from Korean fir (Abies koreana) rhizospheric soil.</title>
        <authorList>
            <person name="Jiang L."/>
            <person name="Kang S.W."/>
            <person name="Kim S."/>
            <person name="Jung J."/>
            <person name="Kim C.Y."/>
            <person name="Kim D.H."/>
            <person name="Kim S.W."/>
            <person name="Lee J."/>
        </authorList>
    </citation>
    <scope>NUCLEOTIDE SEQUENCE [LARGE SCALE GENOMIC DNA]</scope>
    <source>
        <strain evidence="3 4">HS21</strain>
    </source>
</reference>
<keyword evidence="1" id="KW-0472">Membrane</keyword>
<keyword evidence="1" id="KW-0812">Transmembrane</keyword>
<dbReference type="InterPro" id="IPR000073">
    <property type="entry name" value="AB_hydrolase_1"/>
</dbReference>
<dbReference type="KEGG" id="cohn:KCTCHS21_51490"/>
<dbReference type="OrthoDB" id="9776685at2"/>
<name>A0A3T1DCA8_9BACL</name>
<gene>
    <name evidence="3" type="ORF">KCTCHS21_51490</name>
</gene>
<dbReference type="PANTHER" id="PTHR12277">
    <property type="entry name" value="ALPHA/BETA HYDROLASE DOMAIN-CONTAINING PROTEIN"/>
    <property type="match status" value="1"/>
</dbReference>
<proteinExistence type="predicted"/>
<dbReference type="EMBL" id="AP019400">
    <property type="protein sequence ID" value="BBI35750.1"/>
    <property type="molecule type" value="Genomic_DNA"/>
</dbReference>
<evidence type="ECO:0000313" key="3">
    <source>
        <dbReference type="EMBL" id="BBI35750.1"/>
    </source>
</evidence>
<keyword evidence="4" id="KW-1185">Reference proteome</keyword>
<dbReference type="Pfam" id="PF00561">
    <property type="entry name" value="Abhydrolase_1"/>
    <property type="match status" value="1"/>
</dbReference>
<evidence type="ECO:0000259" key="2">
    <source>
        <dbReference type="Pfam" id="PF00561"/>
    </source>
</evidence>
<accession>A0A3T1DCA8</accession>
<dbReference type="RefSeq" id="WP_130614679.1">
    <property type="nucleotide sequence ID" value="NZ_AP019400.1"/>
</dbReference>
<protein>
    <recommendedName>
        <fullName evidence="2">AB hydrolase-1 domain-containing protein</fullName>
    </recommendedName>
</protein>
<sequence>MTTMSTPYNGSVVIPVPATEQSPDHKLIRKLGRLALNLLLAVSSLIVIAFLAFHVYVAWALSHPPVASLVSNPMLAKNLTYSEVTFPSADEKTLVDGWWIPADESRQTVVLSHGYGANREESWVPMYDLADLLHSLKYNVLMFDYGFASAAHSTPATGGRIESQQLIGALQYARKQGNDELIIWGFSMGAGTALQAALQSEPVDAMILDSTFLPDDDTLYHNIRNQINIPKYPSVSLIRLFFPLMSGTRLEQIPSAQVQQTAFDFPILLIHGTADDKAPTYISENVAKAQTNALSQLWIVPGAIHEMIYRTHTQEYVQRTTSFLDRVHTEVLAKLQTTQSITA</sequence>
<dbReference type="InterPro" id="IPR029058">
    <property type="entry name" value="AB_hydrolase_fold"/>
</dbReference>
<feature type="transmembrane region" description="Helical" evidence="1">
    <location>
        <begin position="34"/>
        <end position="59"/>
    </location>
</feature>
<feature type="domain" description="AB hydrolase-1" evidence="2">
    <location>
        <begin position="108"/>
        <end position="215"/>
    </location>
</feature>
<dbReference type="AlphaFoldDB" id="A0A3T1DCA8"/>
<dbReference type="SUPFAM" id="SSF53474">
    <property type="entry name" value="alpha/beta-Hydrolases"/>
    <property type="match status" value="1"/>
</dbReference>
<dbReference type="Gene3D" id="3.40.50.1820">
    <property type="entry name" value="alpha/beta hydrolase"/>
    <property type="match status" value="1"/>
</dbReference>
<evidence type="ECO:0000256" key="1">
    <source>
        <dbReference type="SAM" id="Phobius"/>
    </source>
</evidence>